<evidence type="ECO:0000313" key="2">
    <source>
        <dbReference type="Proteomes" id="UP000828390"/>
    </source>
</evidence>
<accession>A0A9D4QNQ1</accession>
<proteinExistence type="predicted"/>
<dbReference type="Proteomes" id="UP000828390">
    <property type="component" value="Unassembled WGS sequence"/>
</dbReference>
<evidence type="ECO:0000313" key="1">
    <source>
        <dbReference type="EMBL" id="KAH3837734.1"/>
    </source>
</evidence>
<reference evidence="1" key="1">
    <citation type="journal article" date="2019" name="bioRxiv">
        <title>The Genome of the Zebra Mussel, Dreissena polymorpha: A Resource for Invasive Species Research.</title>
        <authorList>
            <person name="McCartney M.A."/>
            <person name="Auch B."/>
            <person name="Kono T."/>
            <person name="Mallez S."/>
            <person name="Zhang Y."/>
            <person name="Obille A."/>
            <person name="Becker A."/>
            <person name="Abrahante J.E."/>
            <person name="Garbe J."/>
            <person name="Badalamenti J.P."/>
            <person name="Herman A."/>
            <person name="Mangelson H."/>
            <person name="Liachko I."/>
            <person name="Sullivan S."/>
            <person name="Sone E.D."/>
            <person name="Koren S."/>
            <person name="Silverstein K.A.T."/>
            <person name="Beckman K.B."/>
            <person name="Gohl D.M."/>
        </authorList>
    </citation>
    <scope>NUCLEOTIDE SEQUENCE</scope>
    <source>
        <strain evidence="1">Duluth1</strain>
        <tissue evidence="1">Whole animal</tissue>
    </source>
</reference>
<name>A0A9D4QNQ1_DREPO</name>
<reference evidence="1" key="2">
    <citation type="submission" date="2020-11" db="EMBL/GenBank/DDBJ databases">
        <authorList>
            <person name="McCartney M.A."/>
            <person name="Auch B."/>
            <person name="Kono T."/>
            <person name="Mallez S."/>
            <person name="Becker A."/>
            <person name="Gohl D.M."/>
            <person name="Silverstein K.A.T."/>
            <person name="Koren S."/>
            <person name="Bechman K.B."/>
            <person name="Herman A."/>
            <person name="Abrahante J.E."/>
            <person name="Garbe J."/>
        </authorList>
    </citation>
    <scope>NUCLEOTIDE SEQUENCE</scope>
    <source>
        <strain evidence="1">Duluth1</strain>
        <tissue evidence="1">Whole animal</tissue>
    </source>
</reference>
<dbReference type="EMBL" id="JAIWYP010000004">
    <property type="protein sequence ID" value="KAH3837734.1"/>
    <property type="molecule type" value="Genomic_DNA"/>
</dbReference>
<keyword evidence="2" id="KW-1185">Reference proteome</keyword>
<gene>
    <name evidence="1" type="ORF">DPMN_111135</name>
</gene>
<organism evidence="1 2">
    <name type="scientific">Dreissena polymorpha</name>
    <name type="common">Zebra mussel</name>
    <name type="synonym">Mytilus polymorpha</name>
    <dbReference type="NCBI Taxonomy" id="45954"/>
    <lineage>
        <taxon>Eukaryota</taxon>
        <taxon>Metazoa</taxon>
        <taxon>Spiralia</taxon>
        <taxon>Lophotrochozoa</taxon>
        <taxon>Mollusca</taxon>
        <taxon>Bivalvia</taxon>
        <taxon>Autobranchia</taxon>
        <taxon>Heteroconchia</taxon>
        <taxon>Euheterodonta</taxon>
        <taxon>Imparidentia</taxon>
        <taxon>Neoheterodontei</taxon>
        <taxon>Myida</taxon>
        <taxon>Dreissenoidea</taxon>
        <taxon>Dreissenidae</taxon>
        <taxon>Dreissena</taxon>
    </lineage>
</organism>
<dbReference type="AlphaFoldDB" id="A0A9D4QNQ1"/>
<sequence length="60" mass="6502">MSMFLGLEHFMTKNLPAPAGTPWGLLEGVPTLLTGLATAEPELDWDSSEHVHGRRRSATA</sequence>
<comment type="caution">
    <text evidence="1">The sequence shown here is derived from an EMBL/GenBank/DDBJ whole genome shotgun (WGS) entry which is preliminary data.</text>
</comment>
<protein>
    <submittedName>
        <fullName evidence="1">Uncharacterized protein</fullName>
    </submittedName>
</protein>